<gene>
    <name evidence="8" type="ORF">CDCA_CDCA11G3180</name>
</gene>
<organism evidence="8 9">
    <name type="scientific">Cyanidium caldarium</name>
    <name type="common">Red alga</name>
    <dbReference type="NCBI Taxonomy" id="2771"/>
    <lineage>
        <taxon>Eukaryota</taxon>
        <taxon>Rhodophyta</taxon>
        <taxon>Bangiophyceae</taxon>
        <taxon>Cyanidiales</taxon>
        <taxon>Cyanidiaceae</taxon>
        <taxon>Cyanidium</taxon>
    </lineage>
</organism>
<keyword evidence="9" id="KW-1185">Reference proteome</keyword>
<keyword evidence="2" id="KW-0677">Repeat</keyword>
<name>A0AAV9IXU5_CYACA</name>
<dbReference type="PANTHER" id="PTHR10943">
    <property type="entry name" value="26S PROTEASOME NON-ATPASE REGULATORY SUBUNIT"/>
    <property type="match status" value="1"/>
</dbReference>
<sequence>MNATAAPALSLLEEHEPELQRRALVELDGLIDACWPEVAAHLPRIQELSEDESLAEEDRQRAALLAAKVLFHLSDLDEAVVYALAAGAQFRVDERSEFSRALRAKCIDRYVAMRTREEAGHGVNGWMDADGEVGAVSRPALEAVVNRILKDCLQANELKEALGMSLEALRLDAASEVIEAAASQGERASALAYALECWRELVGRRQQRERVLRFLIQEHGKYGEERTDFVAVCRCMSMVHDADGIADILERLLRSGRMHEAYQIGFDLWDADMPLFTARILEHLRKLLLPSEPSGADGSAEAPDSLRQSADALARIMSGATPSALFFDFLRRRNCYDKRLLKSLMTRLLAPMSLAQSAVLFANAFALAGTADDSFLRENLEWLSRATNCTKFSATASLGVIHAFHDSQALNLLSPYLPSLSGATAHSAYSEGGALYALGLIAASGVEVAKQQQFRAFLLEALRRAGTNEVVQHGGCLGLGLAALGVGRADEADGAPGDADAVAAEDGEIFQELRNVLYTDSALAGEAAALAMGMVMLGTGNQAAVADMLDYARETQHQKIVRGLALGLALVVLETAEEADALIDEMCGSNDAALRCGGVYAAALAYCGTAHNGTIRRLLHIAVSDVSDDVRRTAVLALGLVFARQPAQLPRVVSLLAESYNPHIRYGTAMALGIAGAGTGLREAGDLLHQLATDTVGFVRQGALIALAMVYQHHHEARSPAVAGLRKQMDAVARDKHEDVLAKFGAALALGIIDAGGRNAEIALRSRLTGSLRPGAVVGMTLFTQYWYWFPMTHCLCLALRPAAAIAVNDQMQLLRVRWETEGGAEAQRKYTYAVMYEEEGGRSEKRREKTVLSVTAKADQLKKARMAGGRGEHEERLRAALAAHAPSGGNDEGDAEQMQVEEDKKEKDGKKESAQQPTANDEPSSASEGVAEESAEALRLLENPARVLAEQEPLVQLHRTHVQGGYRPMRRGTGIVVVQRRRRGEAGGAMPDGQLREEDADEVIPLLPVPAPAPPRPSTADAVAAGGPGAEEDDGDEGDEPPPPEPFEYTGNVSGTSKPDPKGADGQGKDRSPEPDPPPPGSA</sequence>
<dbReference type="InterPro" id="IPR002015">
    <property type="entry name" value="Proteasome/cyclosome_rpt"/>
</dbReference>
<evidence type="ECO:0000259" key="6">
    <source>
        <dbReference type="Pfam" id="PF18004"/>
    </source>
</evidence>
<feature type="domain" description="26S proteasome non-ATPase regulatory subunit 1/RPN2 N-terminal" evidence="7">
    <location>
        <begin position="4"/>
        <end position="334"/>
    </location>
</feature>
<feature type="compositionally biased region" description="Basic and acidic residues" evidence="5">
    <location>
        <begin position="840"/>
        <end position="851"/>
    </location>
</feature>
<dbReference type="InterPro" id="IPR048570">
    <property type="entry name" value="PSMD1_RPN2_N"/>
</dbReference>
<evidence type="ECO:0008006" key="10">
    <source>
        <dbReference type="Google" id="ProtNLM"/>
    </source>
</evidence>
<evidence type="ECO:0000256" key="2">
    <source>
        <dbReference type="ARBA" id="ARBA00022737"/>
    </source>
</evidence>
<dbReference type="EMBL" id="JANCYW010000011">
    <property type="protein sequence ID" value="KAK4537155.1"/>
    <property type="molecule type" value="Genomic_DNA"/>
</dbReference>
<dbReference type="Pfam" id="PF01851">
    <property type="entry name" value="PC_rep"/>
    <property type="match status" value="1"/>
</dbReference>
<protein>
    <recommendedName>
        <fullName evidence="10">26S proteasome regulatory subunit RPN2 C-terminal domain-containing protein</fullName>
    </recommendedName>
</protein>
<dbReference type="GO" id="GO:0034515">
    <property type="term" value="C:proteasome storage granule"/>
    <property type="evidence" value="ECO:0007669"/>
    <property type="project" value="TreeGrafter"/>
</dbReference>
<dbReference type="InterPro" id="IPR016642">
    <property type="entry name" value="26S_Psome_Rpn2"/>
</dbReference>
<dbReference type="PIRSF" id="PIRSF015947">
    <property type="entry name" value="26S_Psome_Rpn2"/>
    <property type="match status" value="1"/>
</dbReference>
<accession>A0AAV9IXU5</accession>
<dbReference type="InterPro" id="IPR040623">
    <property type="entry name" value="RPN2_C"/>
</dbReference>
<feature type="compositionally biased region" description="Polar residues" evidence="5">
    <location>
        <begin position="915"/>
        <end position="924"/>
    </location>
</feature>
<dbReference type="PANTHER" id="PTHR10943:SF2">
    <property type="entry name" value="26S PROTEASOME NON-ATPASE REGULATORY SUBUNIT 1"/>
    <property type="match status" value="1"/>
</dbReference>
<keyword evidence="3 4" id="KW-0647">Proteasome</keyword>
<evidence type="ECO:0000313" key="8">
    <source>
        <dbReference type="EMBL" id="KAK4537155.1"/>
    </source>
</evidence>
<evidence type="ECO:0000256" key="4">
    <source>
        <dbReference type="PIRNR" id="PIRNR015947"/>
    </source>
</evidence>
<feature type="domain" description="26S proteasome regulatory subunit RPN2 C-terminal" evidence="6">
    <location>
        <begin position="828"/>
        <end position="986"/>
    </location>
</feature>
<dbReference type="GO" id="GO:0030234">
    <property type="term" value="F:enzyme regulator activity"/>
    <property type="evidence" value="ECO:0007669"/>
    <property type="project" value="UniProtKB-UniRule"/>
</dbReference>
<evidence type="ECO:0000256" key="3">
    <source>
        <dbReference type="ARBA" id="ARBA00022942"/>
    </source>
</evidence>
<dbReference type="AlphaFoldDB" id="A0AAV9IXU5"/>
<evidence type="ECO:0000259" key="7">
    <source>
        <dbReference type="Pfam" id="PF21505"/>
    </source>
</evidence>
<dbReference type="Pfam" id="PF13646">
    <property type="entry name" value="HEAT_2"/>
    <property type="match status" value="1"/>
</dbReference>
<evidence type="ECO:0000313" key="9">
    <source>
        <dbReference type="Proteomes" id="UP001301350"/>
    </source>
</evidence>
<feature type="compositionally biased region" description="Basic and acidic residues" evidence="5">
    <location>
        <begin position="1060"/>
        <end position="1075"/>
    </location>
</feature>
<feature type="region of interest" description="Disordered" evidence="5">
    <location>
        <begin position="885"/>
        <end position="939"/>
    </location>
</feature>
<evidence type="ECO:0000256" key="5">
    <source>
        <dbReference type="SAM" id="MobiDB-lite"/>
    </source>
</evidence>
<comment type="caution">
    <text evidence="8">The sequence shown here is derived from an EMBL/GenBank/DDBJ whole genome shotgun (WGS) entry which is preliminary data.</text>
</comment>
<feature type="compositionally biased region" description="Acidic residues" evidence="5">
    <location>
        <begin position="1031"/>
        <end position="1043"/>
    </location>
</feature>
<evidence type="ECO:0000256" key="1">
    <source>
        <dbReference type="ARBA" id="ARBA00006308"/>
    </source>
</evidence>
<feature type="region of interest" description="Disordered" evidence="5">
    <location>
        <begin position="838"/>
        <end position="858"/>
    </location>
</feature>
<comment type="similarity">
    <text evidence="1 4">Belongs to the proteasome subunit S1 family.</text>
</comment>
<dbReference type="GO" id="GO:0008540">
    <property type="term" value="C:proteasome regulatory particle, base subcomplex"/>
    <property type="evidence" value="ECO:0007669"/>
    <property type="project" value="UniProtKB-UniRule"/>
</dbReference>
<feature type="region of interest" description="Disordered" evidence="5">
    <location>
        <begin position="974"/>
        <end position="1084"/>
    </location>
</feature>
<dbReference type="Proteomes" id="UP001301350">
    <property type="component" value="Unassembled WGS sequence"/>
</dbReference>
<dbReference type="GO" id="GO:0005634">
    <property type="term" value="C:nucleus"/>
    <property type="evidence" value="ECO:0007669"/>
    <property type="project" value="TreeGrafter"/>
</dbReference>
<dbReference type="InterPro" id="IPR016024">
    <property type="entry name" value="ARM-type_fold"/>
</dbReference>
<feature type="compositionally biased region" description="Basic and acidic residues" evidence="5">
    <location>
        <begin position="902"/>
        <end position="914"/>
    </location>
</feature>
<reference evidence="8 9" key="1">
    <citation type="submission" date="2022-07" db="EMBL/GenBank/DDBJ databases">
        <title>Genome-wide signatures of adaptation to extreme environments.</title>
        <authorList>
            <person name="Cho C.H."/>
            <person name="Yoon H.S."/>
        </authorList>
    </citation>
    <scope>NUCLEOTIDE SEQUENCE [LARGE SCALE GENOMIC DNA]</scope>
    <source>
        <strain evidence="8 9">DBV 063 E5</strain>
    </source>
</reference>
<dbReference type="InterPro" id="IPR011989">
    <property type="entry name" value="ARM-like"/>
</dbReference>
<dbReference type="Pfam" id="PF18004">
    <property type="entry name" value="RPN2_C"/>
    <property type="match status" value="1"/>
</dbReference>
<dbReference type="GO" id="GO:0043161">
    <property type="term" value="P:proteasome-mediated ubiquitin-dependent protein catabolic process"/>
    <property type="evidence" value="ECO:0007669"/>
    <property type="project" value="TreeGrafter"/>
</dbReference>
<dbReference type="GO" id="GO:0042176">
    <property type="term" value="P:regulation of protein catabolic process"/>
    <property type="evidence" value="ECO:0007669"/>
    <property type="project" value="UniProtKB-UniRule"/>
</dbReference>
<proteinExistence type="inferred from homology"/>
<dbReference type="Gene3D" id="1.25.10.10">
    <property type="entry name" value="Leucine-rich Repeat Variant"/>
    <property type="match status" value="1"/>
</dbReference>
<feature type="compositionally biased region" description="Pro residues" evidence="5">
    <location>
        <begin position="1008"/>
        <end position="1018"/>
    </location>
</feature>
<dbReference type="Pfam" id="PF21505">
    <property type="entry name" value="RPN2_N"/>
    <property type="match status" value="1"/>
</dbReference>
<dbReference type="SUPFAM" id="SSF48371">
    <property type="entry name" value="ARM repeat"/>
    <property type="match status" value="1"/>
</dbReference>